<dbReference type="PANTHER" id="PTHR12815">
    <property type="entry name" value="SORTING AND ASSEMBLY MACHINERY SAMM50 PROTEIN FAMILY MEMBER"/>
    <property type="match status" value="1"/>
</dbReference>
<dbReference type="Pfam" id="PF01103">
    <property type="entry name" value="Omp85"/>
    <property type="match status" value="1"/>
</dbReference>
<evidence type="ECO:0000259" key="4">
    <source>
        <dbReference type="Pfam" id="PF01103"/>
    </source>
</evidence>
<evidence type="ECO:0000313" key="5">
    <source>
        <dbReference type="EMBL" id="MDO1558557.1"/>
    </source>
</evidence>
<sequence>MSAALTLSTQAAVAAPKAEVRGELPDDLRERIENAVGETDDAPDNRFQARRRARAAAEDATAVLRSEGYYASTVTPDITEADPALPYIDVQPGPRFLIADPAVEWTEPPPEAGAAAAAREAIELEPGEPGRAADVVAAEGRIVAVLTRQGYADASAGARRVVVDHADNTLTPTYRIASGPLVRLDGVTLRTQGPTNPQWVAGLAPWREGEVYDPEDVAELERRLTETGVYDSVTVALSPPSETNAEGLRPIVVGLRDQPARVLEAGVGWSTSEGVGVDAAWTWRNRFGRADTLRFDLRLAEIDSRIGATLSLPHWRRPGRTLKLSAAVVDEETDAYNRRGLLASADLTQRFGPTSFYSYGAALEAGQYEDITFDSLGNPVPRERTLYIATLRGSATLDRSNDPLDPTQGWRASLDLQPTLVGGDTSLAFLRAAGQVSAYLPLDEQGDTVVAGRIRAGSIAGADGVGDVPSDRRFFAGGGGSIRGYEFQSVGPRLPDGTPQGGLSLIETSLEVRRRIGERWGAVAFIDGGTVGESSFAGFDGVQWAVGAGVRYHLPFGPIRADIAIPLDKREGDAAFQLYISIGQAF</sequence>
<evidence type="ECO:0000256" key="1">
    <source>
        <dbReference type="ARBA" id="ARBA00004370"/>
    </source>
</evidence>
<dbReference type="Gene3D" id="3.10.20.310">
    <property type="entry name" value="membrane protein fhac"/>
    <property type="match status" value="1"/>
</dbReference>
<dbReference type="Gene3D" id="2.40.160.50">
    <property type="entry name" value="membrane protein fhac: a member of the omp85/tpsb transporter family"/>
    <property type="match status" value="1"/>
</dbReference>
<keyword evidence="2" id="KW-0812">Transmembrane</keyword>
<evidence type="ECO:0000313" key="6">
    <source>
        <dbReference type="Proteomes" id="UP001169063"/>
    </source>
</evidence>
<comment type="subcellular location">
    <subcellularLocation>
        <location evidence="1">Membrane</location>
    </subcellularLocation>
</comment>
<keyword evidence="3" id="KW-0472">Membrane</keyword>
<keyword evidence="6" id="KW-1185">Reference proteome</keyword>
<evidence type="ECO:0000256" key="3">
    <source>
        <dbReference type="ARBA" id="ARBA00023136"/>
    </source>
</evidence>
<accession>A0ABT8SJ20</accession>
<proteinExistence type="predicted"/>
<evidence type="ECO:0000256" key="2">
    <source>
        <dbReference type="ARBA" id="ARBA00022452"/>
    </source>
</evidence>
<reference evidence="5" key="1">
    <citation type="submission" date="2023-07" db="EMBL/GenBank/DDBJ databases">
        <title>Brevundimonas soil sp. nov., isolated from the soil of chemical plant.</title>
        <authorList>
            <person name="Wu N."/>
        </authorList>
    </citation>
    <scope>NUCLEOTIDE SEQUENCE</scope>
    <source>
        <strain evidence="5">XZ-24</strain>
    </source>
</reference>
<dbReference type="InterPro" id="IPR039910">
    <property type="entry name" value="D15-like"/>
</dbReference>
<comment type="caution">
    <text evidence="5">The sequence shown here is derived from an EMBL/GenBank/DDBJ whole genome shotgun (WGS) entry which is preliminary data.</text>
</comment>
<organism evidence="5 6">
    <name type="scientific">Peiella sedimenti</name>
    <dbReference type="NCBI Taxonomy" id="3061083"/>
    <lineage>
        <taxon>Bacteria</taxon>
        <taxon>Pseudomonadati</taxon>
        <taxon>Pseudomonadota</taxon>
        <taxon>Alphaproteobacteria</taxon>
        <taxon>Caulobacterales</taxon>
        <taxon>Caulobacteraceae</taxon>
        <taxon>Peiella</taxon>
    </lineage>
</organism>
<dbReference type="EMBL" id="JAUKTR010000001">
    <property type="protein sequence ID" value="MDO1558557.1"/>
    <property type="molecule type" value="Genomic_DNA"/>
</dbReference>
<dbReference type="PANTHER" id="PTHR12815:SF42">
    <property type="entry name" value="BACTERIAL SURFACE ANTIGEN (D15) DOMAIN-CONTAINING PROTEIN"/>
    <property type="match status" value="1"/>
</dbReference>
<keyword evidence="2" id="KW-1134">Transmembrane beta strand</keyword>
<feature type="domain" description="Bacterial surface antigen (D15)" evidence="4">
    <location>
        <begin position="285"/>
        <end position="586"/>
    </location>
</feature>
<dbReference type="Proteomes" id="UP001169063">
    <property type="component" value="Unassembled WGS sequence"/>
</dbReference>
<gene>
    <name evidence="5" type="ORF">Q0812_03835</name>
</gene>
<protein>
    <submittedName>
        <fullName evidence="5">Autotransporter assembly complex family protein</fullName>
    </submittedName>
</protein>
<name>A0ABT8SJ20_9CAUL</name>
<dbReference type="InterPro" id="IPR000184">
    <property type="entry name" value="Bac_surfAg_D15"/>
</dbReference>